<reference evidence="1 2" key="1">
    <citation type="submission" date="2021-04" db="EMBL/GenBank/DDBJ databases">
        <authorList>
            <person name="Bliznina A."/>
        </authorList>
    </citation>
    <scope>NUCLEOTIDE SEQUENCE [LARGE SCALE GENOMIC DNA]</scope>
</reference>
<dbReference type="EMBL" id="OU015568">
    <property type="protein sequence ID" value="CAG5076738.1"/>
    <property type="molecule type" value="Genomic_DNA"/>
</dbReference>
<name>A0ABN7RGF5_OIKDI</name>
<protein>
    <submittedName>
        <fullName evidence="1">Oidioi.mRNA.OKI2018_I69.PAR.g8532.t1.cds</fullName>
    </submittedName>
</protein>
<proteinExistence type="predicted"/>
<dbReference type="Proteomes" id="UP001158576">
    <property type="component" value="Chromosome PAR"/>
</dbReference>
<gene>
    <name evidence="1" type="ORF">OKIOD_LOCUS90</name>
</gene>
<sequence length="112" mass="12908">MPQTTMVPSLSSLTANVGRITAATCKEFFLERLARVDSVQEHIHVYNIMLSLMDQMIKIEAYTLGRHLLVRVDTCHFNGDRELRIGLSPDAKNDVREQIQRRLSKLEEDMFC</sequence>
<keyword evidence="2" id="KW-1185">Reference proteome</keyword>
<evidence type="ECO:0000313" key="1">
    <source>
        <dbReference type="EMBL" id="CAG5076738.1"/>
    </source>
</evidence>
<organism evidence="1 2">
    <name type="scientific">Oikopleura dioica</name>
    <name type="common">Tunicate</name>
    <dbReference type="NCBI Taxonomy" id="34765"/>
    <lineage>
        <taxon>Eukaryota</taxon>
        <taxon>Metazoa</taxon>
        <taxon>Chordata</taxon>
        <taxon>Tunicata</taxon>
        <taxon>Appendicularia</taxon>
        <taxon>Copelata</taxon>
        <taxon>Oikopleuridae</taxon>
        <taxon>Oikopleura</taxon>
    </lineage>
</organism>
<evidence type="ECO:0000313" key="2">
    <source>
        <dbReference type="Proteomes" id="UP001158576"/>
    </source>
</evidence>
<accession>A0ABN7RGF5</accession>